<evidence type="ECO:0000313" key="3">
    <source>
        <dbReference type="Proteomes" id="UP001176468"/>
    </source>
</evidence>
<dbReference type="InterPro" id="IPR022062">
    <property type="entry name" value="DUF3618"/>
</dbReference>
<name>A0ABT8ZVE1_9SPHN</name>
<keyword evidence="3" id="KW-1185">Reference proteome</keyword>
<dbReference type="Pfam" id="PF12277">
    <property type="entry name" value="DUF3618"/>
    <property type="match status" value="1"/>
</dbReference>
<comment type="caution">
    <text evidence="2">The sequence shown here is derived from an EMBL/GenBank/DDBJ whole genome shotgun (WGS) entry which is preliminary data.</text>
</comment>
<dbReference type="Proteomes" id="UP001176468">
    <property type="component" value="Unassembled WGS sequence"/>
</dbReference>
<feature type="region of interest" description="Disordered" evidence="1">
    <location>
        <begin position="90"/>
        <end position="116"/>
    </location>
</feature>
<proteinExistence type="predicted"/>
<organism evidence="2 3">
    <name type="scientific">Sphingomonas immobilis</name>
    <dbReference type="NCBI Taxonomy" id="3063997"/>
    <lineage>
        <taxon>Bacteria</taxon>
        <taxon>Pseudomonadati</taxon>
        <taxon>Pseudomonadota</taxon>
        <taxon>Alphaproteobacteria</taxon>
        <taxon>Sphingomonadales</taxon>
        <taxon>Sphingomonadaceae</taxon>
        <taxon>Sphingomonas</taxon>
    </lineage>
</organism>
<dbReference type="EMBL" id="JAUQSZ010000001">
    <property type="protein sequence ID" value="MDO7841187.1"/>
    <property type="molecule type" value="Genomic_DNA"/>
</dbReference>
<dbReference type="RefSeq" id="WP_304559621.1">
    <property type="nucleotide sequence ID" value="NZ_JAUQSZ010000001.1"/>
</dbReference>
<protein>
    <submittedName>
        <fullName evidence="2">DUF3618 domain-containing protein</fullName>
    </submittedName>
</protein>
<sequence length="116" mass="12331">MTDERTELTTAEERSQLARSRLAGTLVAIQARLKPAALARDAIDELRETGQELAHAGIAAAKRNPLRVAGVVAAVGLFAARGPIAALFRRKPAETEPTPKSYSRRKAAAATKGSEQ</sequence>
<accession>A0ABT8ZVE1</accession>
<evidence type="ECO:0000313" key="2">
    <source>
        <dbReference type="EMBL" id="MDO7841187.1"/>
    </source>
</evidence>
<evidence type="ECO:0000256" key="1">
    <source>
        <dbReference type="SAM" id="MobiDB-lite"/>
    </source>
</evidence>
<reference evidence="2" key="1">
    <citation type="submission" date="2023-07" db="EMBL/GenBank/DDBJ databases">
        <authorList>
            <person name="Kim M.K."/>
        </authorList>
    </citation>
    <scope>NUCLEOTIDE SEQUENCE</scope>
    <source>
        <strain evidence="2">CA1-15</strain>
    </source>
</reference>
<gene>
    <name evidence="2" type="ORF">Q5H94_02510</name>
</gene>